<organism evidence="1 2">
    <name type="scientific">Boeremia exigua</name>
    <dbReference type="NCBI Taxonomy" id="749465"/>
    <lineage>
        <taxon>Eukaryota</taxon>
        <taxon>Fungi</taxon>
        <taxon>Dikarya</taxon>
        <taxon>Ascomycota</taxon>
        <taxon>Pezizomycotina</taxon>
        <taxon>Dothideomycetes</taxon>
        <taxon>Pleosporomycetidae</taxon>
        <taxon>Pleosporales</taxon>
        <taxon>Pleosporineae</taxon>
        <taxon>Didymellaceae</taxon>
        <taxon>Boeremia</taxon>
    </lineage>
</organism>
<gene>
    <name evidence="1" type="ORF">OPT61_g9232</name>
</gene>
<dbReference type="Proteomes" id="UP001153331">
    <property type="component" value="Unassembled WGS sequence"/>
</dbReference>
<protein>
    <submittedName>
        <fullName evidence="1">Uncharacterized protein</fullName>
    </submittedName>
</protein>
<evidence type="ECO:0000313" key="1">
    <source>
        <dbReference type="EMBL" id="KAJ8106909.1"/>
    </source>
</evidence>
<reference evidence="1" key="1">
    <citation type="submission" date="2022-11" db="EMBL/GenBank/DDBJ databases">
        <title>Genome Sequence of Boeremia exigua.</title>
        <authorList>
            <person name="Buettner E."/>
        </authorList>
    </citation>
    <scope>NUCLEOTIDE SEQUENCE</scope>
    <source>
        <strain evidence="1">CU02</strain>
    </source>
</reference>
<comment type="caution">
    <text evidence="1">The sequence shown here is derived from an EMBL/GenBank/DDBJ whole genome shotgun (WGS) entry which is preliminary data.</text>
</comment>
<keyword evidence="2" id="KW-1185">Reference proteome</keyword>
<name>A0ACC2HUZ4_9PLEO</name>
<sequence length="792" mass="86502">MEKDQKLLGVDELPLRRQDQSPLRRLKRSNHAIIAVLLFFVATFWFTTIGPAFTIGRHGCKHKLTVEQRAKRIMKKHPLIDGHNDLMIFIRGKYHNHIYDNEFQDKFENGGLAKHVDIPRLEKGLQGGAFWSAFYVCPTGENTTDFSDERYTDIVKATFEQLDLYKRLGDSYPKYFTPSVNSHDAIKGFEHGRLISPAAIEGLHQIGNSLSNLRLYHQLGVRYATLTWNCHNKYADAALETKYNYDARIAIPYWKGLSPAGRDLVKEMNRLGMLVDLAHVSTDTMRDVLVGKGDGDWNGSLAPPIFSHSSAYAICPHPRNVPDDILHLVKKRNSVVMVNFNADFISCVAGNSSSGLPETVPANVTLNQVVRHIKHIGELIGYDHVGIGTDYDGIDGTPAGLEDVSKFPSLIAELLRQGVSDKDAAKIAGGNVLRVWREADAVAKKLQKHTTPLEDDIQNPCISMAGPKLKTSIAVVGCGDVGATLAYTLILQPICSEVILVDPKKELLEAQVRDLGDATYRGGSGVKVRAGTHKDAGQADIVVITAGAKQKTGESRLSLLSRNLHILSSIFSAMSPISPHTILLLVANPVDILTYFARKLSGLPESQVLGTGTSLDSARLRGILAQKTEVAPNSIDAYVLGEHGDSQFIAWSTASVGTTPLKLILGDKLNDEFKAEISSHTRGAAGSIIAAKGCTAYGIGNIAASICKYILFDSRSVRPLSFYQPELGCCLSMPAVVGRKGIVRPMPIELDEHEQAELEKCAHGLRGVIEGAEKELAADEELKKALEEDKGV</sequence>
<dbReference type="EMBL" id="JAPHNI010001049">
    <property type="protein sequence ID" value="KAJ8106909.1"/>
    <property type="molecule type" value="Genomic_DNA"/>
</dbReference>
<evidence type="ECO:0000313" key="2">
    <source>
        <dbReference type="Proteomes" id="UP001153331"/>
    </source>
</evidence>
<accession>A0ACC2HUZ4</accession>
<proteinExistence type="predicted"/>